<protein>
    <submittedName>
        <fullName evidence="1">Uncharacterized protein</fullName>
    </submittedName>
</protein>
<sequence length="205" mass="22800">MVHWHSPGIMVGYVSRFSPYQGGMDIDLEPWVTLCENALSLVTGVSQQTRSSDQQSFPIQAADKILRHTSRKTQTGLSSFGSRVAAPAFMPGEINVFSTWVWIPSNFDGSRLFGFIKIGDTYHRLGHRDADLAYRGAWQRVWLAAQIPSKLSHLQVGLAVIAGKGQTFWSTDWRASQYPIPIKSPPPSIGIRLGLRDWWSGQTAA</sequence>
<proteinExistence type="predicted"/>
<reference evidence="1 2" key="1">
    <citation type="submission" date="2019-07" db="EMBL/GenBank/DDBJ databases">
        <title>Whole genome shotgun sequence of Methylobacterium gnaphalii NBRC 107716.</title>
        <authorList>
            <person name="Hosoyama A."/>
            <person name="Uohara A."/>
            <person name="Ohji S."/>
            <person name="Ichikawa N."/>
        </authorList>
    </citation>
    <scope>NUCLEOTIDE SEQUENCE [LARGE SCALE GENOMIC DNA]</scope>
    <source>
        <strain evidence="1 2">NBRC 107716</strain>
    </source>
</reference>
<dbReference type="EMBL" id="BJZV01000029">
    <property type="protein sequence ID" value="GEP12118.1"/>
    <property type="molecule type" value="Genomic_DNA"/>
</dbReference>
<organism evidence="1 2">
    <name type="scientific">Methylobacterium gnaphalii</name>
    <dbReference type="NCBI Taxonomy" id="1010610"/>
    <lineage>
        <taxon>Bacteria</taxon>
        <taxon>Pseudomonadati</taxon>
        <taxon>Pseudomonadota</taxon>
        <taxon>Alphaproteobacteria</taxon>
        <taxon>Hyphomicrobiales</taxon>
        <taxon>Methylobacteriaceae</taxon>
        <taxon>Methylobacterium</taxon>
    </lineage>
</organism>
<comment type="caution">
    <text evidence="1">The sequence shown here is derived from an EMBL/GenBank/DDBJ whole genome shotgun (WGS) entry which is preliminary data.</text>
</comment>
<gene>
    <name evidence="1" type="ORF">MGN01_39630</name>
</gene>
<keyword evidence="2" id="KW-1185">Reference proteome</keyword>
<evidence type="ECO:0000313" key="2">
    <source>
        <dbReference type="Proteomes" id="UP000321750"/>
    </source>
</evidence>
<evidence type="ECO:0000313" key="1">
    <source>
        <dbReference type="EMBL" id="GEP12118.1"/>
    </source>
</evidence>
<accession>A0A512JQ95</accession>
<dbReference type="Proteomes" id="UP000321750">
    <property type="component" value="Unassembled WGS sequence"/>
</dbReference>
<dbReference type="AlphaFoldDB" id="A0A512JQ95"/>
<name>A0A512JQ95_9HYPH</name>